<dbReference type="GO" id="GO:0000976">
    <property type="term" value="F:transcription cis-regulatory region binding"/>
    <property type="evidence" value="ECO:0007669"/>
    <property type="project" value="TreeGrafter"/>
</dbReference>
<protein>
    <submittedName>
        <fullName evidence="5">LacI family DNA-binding transcriptional regulator</fullName>
    </submittedName>
</protein>
<dbReference type="AlphaFoldDB" id="A0AAQ3L5T3"/>
<dbReference type="Pfam" id="PF00356">
    <property type="entry name" value="LacI"/>
    <property type="match status" value="1"/>
</dbReference>
<feature type="domain" description="HTH lacI-type" evidence="4">
    <location>
        <begin position="7"/>
        <end position="61"/>
    </location>
</feature>
<name>A0AAQ3L5T3_9BACT</name>
<dbReference type="InterPro" id="IPR028082">
    <property type="entry name" value="Peripla_BP_I"/>
</dbReference>
<dbReference type="EMBL" id="CP136920">
    <property type="protein sequence ID" value="WOO39755.1"/>
    <property type="molecule type" value="Genomic_DNA"/>
</dbReference>
<dbReference type="RefSeq" id="WP_317831758.1">
    <property type="nucleotide sequence ID" value="NZ_CP136920.1"/>
</dbReference>
<evidence type="ECO:0000259" key="4">
    <source>
        <dbReference type="PROSITE" id="PS50932"/>
    </source>
</evidence>
<evidence type="ECO:0000256" key="3">
    <source>
        <dbReference type="ARBA" id="ARBA00023163"/>
    </source>
</evidence>
<dbReference type="Gene3D" id="1.10.260.40">
    <property type="entry name" value="lambda repressor-like DNA-binding domains"/>
    <property type="match status" value="1"/>
</dbReference>
<dbReference type="InterPro" id="IPR010982">
    <property type="entry name" value="Lambda_DNA-bd_dom_sf"/>
</dbReference>
<dbReference type="SMART" id="SM00354">
    <property type="entry name" value="HTH_LACI"/>
    <property type="match status" value="1"/>
</dbReference>
<organism evidence="5 6">
    <name type="scientific">Rubellicoccus peritrichatus</name>
    <dbReference type="NCBI Taxonomy" id="3080537"/>
    <lineage>
        <taxon>Bacteria</taxon>
        <taxon>Pseudomonadati</taxon>
        <taxon>Verrucomicrobiota</taxon>
        <taxon>Opitutia</taxon>
        <taxon>Puniceicoccales</taxon>
        <taxon>Cerasicoccaceae</taxon>
        <taxon>Rubellicoccus</taxon>
    </lineage>
</organism>
<dbReference type="PANTHER" id="PTHR30146">
    <property type="entry name" value="LACI-RELATED TRANSCRIPTIONAL REPRESSOR"/>
    <property type="match status" value="1"/>
</dbReference>
<dbReference type="SUPFAM" id="SSF47413">
    <property type="entry name" value="lambda repressor-like DNA-binding domains"/>
    <property type="match status" value="1"/>
</dbReference>
<keyword evidence="1" id="KW-0805">Transcription regulation</keyword>
<evidence type="ECO:0000256" key="2">
    <source>
        <dbReference type="ARBA" id="ARBA00023125"/>
    </source>
</evidence>
<gene>
    <name evidence="5" type="ORF">RZN69_14115</name>
</gene>
<dbReference type="GO" id="GO:0003700">
    <property type="term" value="F:DNA-binding transcription factor activity"/>
    <property type="evidence" value="ECO:0007669"/>
    <property type="project" value="TreeGrafter"/>
</dbReference>
<accession>A0AAQ3L5T3</accession>
<dbReference type="CDD" id="cd01392">
    <property type="entry name" value="HTH_LacI"/>
    <property type="match status" value="1"/>
</dbReference>
<sequence length="349" mass="39382">MSFGKRVTLKDVGLEAGVSISTVSLALRNDSRLPEKTIKHVQHVAAELGYAPDPWLASLSSYRKSEVTGERNTTIAVLANWQTKDGWRENPTINKYYTGAKRMAEKLGYKVEEFWIQENGGEARTQSILYNRGIKGVLLLPLPPDVYEMDFDFSKFSVVQVGRTLSWPIVNTVTHNHYGAMQFTGYFLRNMGYRRIGLAVPAKENKLHRSTWLASYLAKQHDFPSNMVKVPVHKPEKLLKGPFLKWLKENRCDVVISNDPTLYDYMVDAGIRVPEDVGFSCLCMEEAEEMSGIHMKSEIVGSHAISLLHMLMMSGQRGCPEDPMTQLIEGAWHLGKTLAMKNHNIHALA</sequence>
<evidence type="ECO:0000313" key="6">
    <source>
        <dbReference type="Proteomes" id="UP001304300"/>
    </source>
</evidence>
<dbReference type="PANTHER" id="PTHR30146:SF109">
    <property type="entry name" value="HTH-TYPE TRANSCRIPTIONAL REGULATOR GALS"/>
    <property type="match status" value="1"/>
</dbReference>
<dbReference type="KEGG" id="puo:RZN69_14115"/>
<evidence type="ECO:0000256" key="1">
    <source>
        <dbReference type="ARBA" id="ARBA00023015"/>
    </source>
</evidence>
<keyword evidence="3" id="KW-0804">Transcription</keyword>
<dbReference type="PROSITE" id="PS50932">
    <property type="entry name" value="HTH_LACI_2"/>
    <property type="match status" value="1"/>
</dbReference>
<dbReference type="Gene3D" id="3.40.50.2300">
    <property type="match status" value="2"/>
</dbReference>
<keyword evidence="2 5" id="KW-0238">DNA-binding</keyword>
<dbReference type="Proteomes" id="UP001304300">
    <property type="component" value="Chromosome"/>
</dbReference>
<evidence type="ECO:0000313" key="5">
    <source>
        <dbReference type="EMBL" id="WOO39755.1"/>
    </source>
</evidence>
<proteinExistence type="predicted"/>
<keyword evidence="6" id="KW-1185">Reference proteome</keyword>
<reference evidence="5 6" key="1">
    <citation type="submission" date="2023-10" db="EMBL/GenBank/DDBJ databases">
        <title>Rubellicoccus peritrichatus gen. nov., sp. nov., isolated from an algae of coral reef tank.</title>
        <authorList>
            <person name="Luo J."/>
        </authorList>
    </citation>
    <scope>NUCLEOTIDE SEQUENCE [LARGE SCALE GENOMIC DNA]</scope>
    <source>
        <strain evidence="5 6">CR14</strain>
    </source>
</reference>
<dbReference type="SUPFAM" id="SSF53822">
    <property type="entry name" value="Periplasmic binding protein-like I"/>
    <property type="match status" value="1"/>
</dbReference>
<dbReference type="InterPro" id="IPR000843">
    <property type="entry name" value="HTH_LacI"/>
</dbReference>